<organism evidence="2 3">
    <name type="scientific">Caulobacter segnis</name>
    <dbReference type="NCBI Taxonomy" id="88688"/>
    <lineage>
        <taxon>Bacteria</taxon>
        <taxon>Pseudomonadati</taxon>
        <taxon>Pseudomonadota</taxon>
        <taxon>Alphaproteobacteria</taxon>
        <taxon>Caulobacterales</taxon>
        <taxon>Caulobacteraceae</taxon>
        <taxon>Caulobacter</taxon>
    </lineage>
</organism>
<keyword evidence="1" id="KW-0812">Transmembrane</keyword>
<reference evidence="2 3" key="1">
    <citation type="journal article" date="2015" name="Biotechnol. Bioeng.">
        <title>Genome sequence and phenotypic characterization of Caulobacter segnis.</title>
        <authorList>
            <person name="Patel S."/>
            <person name="Fletcher B."/>
            <person name="Scott D.C."/>
            <person name="Ely B."/>
        </authorList>
    </citation>
    <scope>NUCLEOTIDE SEQUENCE [LARGE SCALE GENOMIC DNA]</scope>
    <source>
        <strain evidence="2 3">TK0059</strain>
    </source>
</reference>
<evidence type="ECO:0000313" key="2">
    <source>
        <dbReference type="EMBL" id="AVQ02904.1"/>
    </source>
</evidence>
<evidence type="ECO:0000256" key="1">
    <source>
        <dbReference type="SAM" id="Phobius"/>
    </source>
</evidence>
<dbReference type="Proteomes" id="UP000240527">
    <property type="component" value="Chromosome"/>
</dbReference>
<evidence type="ECO:0000313" key="3">
    <source>
        <dbReference type="Proteomes" id="UP000240527"/>
    </source>
</evidence>
<keyword evidence="1" id="KW-1133">Transmembrane helix</keyword>
<protein>
    <submittedName>
        <fullName evidence="2">Uncharacterized protein</fullName>
    </submittedName>
</protein>
<dbReference type="RefSeq" id="WP_013079876.1">
    <property type="nucleotide sequence ID" value="NZ_CP027850.1"/>
</dbReference>
<sequence length="225" mass="22831">MAGSAGAAHGVEGRRAGSGGWVGWILLTALAELFGILLGASWWVWADGLMPEPNGLFWQISMLLFKALSGVPEGIVLGLVQANLMSRRLPDLSIVRWTMATCVVAMVGWAAGSSFSIFATGQGGVGAFEPSVGETILMAAGFGLTVGALFGGVQTLALGGLGVKRWPWIAGNAVGWSLGLPAIYLAASGWALGPVWALAAIGGVVAGGVVGVSTAVAFAFMTREG</sequence>
<feature type="transmembrane region" description="Helical" evidence="1">
    <location>
        <begin position="94"/>
        <end position="119"/>
    </location>
</feature>
<keyword evidence="3" id="KW-1185">Reference proteome</keyword>
<feature type="transmembrane region" description="Helical" evidence="1">
    <location>
        <begin position="198"/>
        <end position="221"/>
    </location>
</feature>
<keyword evidence="1" id="KW-0472">Membrane</keyword>
<gene>
    <name evidence="2" type="ORF">B7G68_14200</name>
</gene>
<feature type="transmembrane region" description="Helical" evidence="1">
    <location>
        <begin position="21"/>
        <end position="45"/>
    </location>
</feature>
<name>A0ABM6TI97_9CAUL</name>
<feature type="transmembrane region" description="Helical" evidence="1">
    <location>
        <begin position="139"/>
        <end position="161"/>
    </location>
</feature>
<feature type="transmembrane region" description="Helical" evidence="1">
    <location>
        <begin position="173"/>
        <end position="192"/>
    </location>
</feature>
<accession>A0ABM6TI97</accession>
<feature type="transmembrane region" description="Helical" evidence="1">
    <location>
        <begin position="57"/>
        <end position="82"/>
    </location>
</feature>
<proteinExistence type="predicted"/>
<dbReference type="EMBL" id="CP027850">
    <property type="protein sequence ID" value="AVQ02904.1"/>
    <property type="molecule type" value="Genomic_DNA"/>
</dbReference>